<evidence type="ECO:0000259" key="4">
    <source>
        <dbReference type="PROSITE" id="PS50011"/>
    </source>
</evidence>
<evidence type="ECO:0000256" key="1">
    <source>
        <dbReference type="ARBA" id="ARBA00008718"/>
    </source>
</evidence>
<dbReference type="GO" id="GO:0071222">
    <property type="term" value="P:cellular response to lipopolysaccharide"/>
    <property type="evidence" value="ECO:0007669"/>
    <property type="project" value="TreeGrafter"/>
</dbReference>
<dbReference type="InterPro" id="IPR036208">
    <property type="entry name" value="VHL_sf"/>
</dbReference>
<feature type="region of interest" description="Disordered" evidence="3">
    <location>
        <begin position="287"/>
        <end position="344"/>
    </location>
</feature>
<evidence type="ECO:0000256" key="3">
    <source>
        <dbReference type="SAM" id="MobiDB-lite"/>
    </source>
</evidence>
<sequence length="759" mass="84218">MPRKAGNVEEAEAGAEEVGAEEYGPEEYGREEEAAEESGPEESDPEEPGPKEEMEAGRPLPVLRSVNSREPSQVIFCNRSPRVVLPVWLNFDGEPQPYPTLPPGTGRRIHSYRGHLWLFRDAGTYDGLLVNQTELFVPSLNVDGQPIFANITLPASYVITDLTQLRKIKSMERVQGVSITRELLWWWGMRQATVQQLLDLLCHLELYRAAQIILNWKPVPEIKSSIPDFPDAVKPGRPLAASVRNTKDEQEKGQLVRPASILGPGSLHPLASGGLYSRSQDEHATIFTGQVPERTRGESFGPQGRKEEPVPARTNPLPPEDDPPSLKTSLPASSESKDFSTSVPKQETLLSLAGESLFWSEVDVVQATDNFNQTHKISEGTFADIYRGQRQGTPFVIKKLREMPCPGPGSIEKFFQAEMQIYHRCCHPNVLPLLGFCTGKQFYSLIYPYMANGSLQDRLQGQGGLDPLLWPQRISIFLGLLRAVEHLHSLDIIHSNIKSSNVLLDQNFTPMLAHPVAHLCPVNKRSKYTMMKTHLFQASAAYLPEDFIRVGQLTKRVDIFSCGIKDLLLSEIPSSTTSLCSRKMDMEKVMAREICQKYLDKRAGRLPEDCAEALAMTACLCLRRRNASLAEVCDSVATVEERLRGQETSLPWGGLSEGTVSSSNTPEETDDVDNSSLNASSSIRATPRSGAATSLASTEDGEDRMQADSSTEACASTEPPQDATETSWKIEINEAKRKLMENILLYKEEKLDSIELFGP</sequence>
<dbReference type="Pfam" id="PF00531">
    <property type="entry name" value="Death"/>
    <property type="match status" value="1"/>
</dbReference>
<proteinExistence type="inferred from homology"/>
<dbReference type="GO" id="GO:0005886">
    <property type="term" value="C:plasma membrane"/>
    <property type="evidence" value="ECO:0007669"/>
    <property type="project" value="TreeGrafter"/>
</dbReference>
<dbReference type="InterPro" id="IPR011029">
    <property type="entry name" value="DEATH-like_dom_sf"/>
</dbReference>
<dbReference type="SUPFAM" id="SSF47986">
    <property type="entry name" value="DEATH domain"/>
    <property type="match status" value="1"/>
</dbReference>
<dbReference type="GO" id="GO:0008063">
    <property type="term" value="P:Toll signaling pathway"/>
    <property type="evidence" value="ECO:0007669"/>
    <property type="project" value="TreeGrafter"/>
</dbReference>
<dbReference type="GO" id="GO:0004672">
    <property type="term" value="F:protein kinase activity"/>
    <property type="evidence" value="ECO:0007669"/>
    <property type="project" value="InterPro"/>
</dbReference>
<name>A0A8B7S0U5_HIPAR</name>
<feature type="compositionally biased region" description="Acidic residues" evidence="3">
    <location>
        <begin position="33"/>
        <end position="47"/>
    </location>
</feature>
<dbReference type="InterPro" id="IPR022772">
    <property type="entry name" value="VHL_tumour_suppress_b/a_dom"/>
</dbReference>
<dbReference type="InterPro" id="IPR037140">
    <property type="entry name" value="VHL_beta_dom_sf"/>
</dbReference>
<feature type="compositionally biased region" description="Acidic residues" evidence="3">
    <location>
        <begin position="9"/>
        <end position="26"/>
    </location>
</feature>
<dbReference type="FunFam" id="2.60.40.780:FF:000001">
    <property type="entry name" value="von Hippel-Lindau disease tumor suppressor"/>
    <property type="match status" value="1"/>
</dbReference>
<dbReference type="FunFam" id="1.10.533.10:FF:000030">
    <property type="entry name" value="Interleukin-1 receptor-associated kinase-like 2"/>
    <property type="match status" value="1"/>
</dbReference>
<dbReference type="Gene3D" id="2.60.40.780">
    <property type="entry name" value="von Hippel-Lindau disease tumour suppressor, beta domain"/>
    <property type="match status" value="1"/>
</dbReference>
<dbReference type="Gene3D" id="1.10.533.10">
    <property type="entry name" value="Death Domain, Fas"/>
    <property type="match status" value="1"/>
</dbReference>
<organism evidence="5 6">
    <name type="scientific">Hipposideros armiger</name>
    <name type="common">Great Himalayan leaf-nosed bat</name>
    <dbReference type="NCBI Taxonomy" id="186990"/>
    <lineage>
        <taxon>Eukaryota</taxon>
        <taxon>Metazoa</taxon>
        <taxon>Chordata</taxon>
        <taxon>Craniata</taxon>
        <taxon>Vertebrata</taxon>
        <taxon>Euteleostomi</taxon>
        <taxon>Mammalia</taxon>
        <taxon>Eutheria</taxon>
        <taxon>Laurasiatheria</taxon>
        <taxon>Chiroptera</taxon>
        <taxon>Yinpterochiroptera</taxon>
        <taxon>Rhinolophoidea</taxon>
        <taxon>Hipposideridae</taxon>
        <taxon>Hipposideros</taxon>
    </lineage>
</organism>
<dbReference type="Gene3D" id="3.30.200.20">
    <property type="entry name" value="Phosphorylase Kinase, domain 1"/>
    <property type="match status" value="1"/>
</dbReference>
<dbReference type="InterPro" id="IPR000719">
    <property type="entry name" value="Prot_kinase_dom"/>
</dbReference>
<accession>A0A8B7S0U5</accession>
<dbReference type="GO" id="GO:0005634">
    <property type="term" value="C:nucleus"/>
    <property type="evidence" value="ECO:0007669"/>
    <property type="project" value="TreeGrafter"/>
</dbReference>
<protein>
    <submittedName>
        <fullName evidence="6">von Hippel-Lindau disease tumor suppressor isoform X1</fullName>
    </submittedName>
</protein>
<keyword evidence="5" id="KW-1185">Reference proteome</keyword>
<gene>
    <name evidence="6" type="primary">VHL</name>
</gene>
<feature type="region of interest" description="Disordered" evidence="3">
    <location>
        <begin position="1"/>
        <end position="64"/>
    </location>
</feature>
<dbReference type="AlphaFoldDB" id="A0A8B7S0U5"/>
<dbReference type="CTD" id="7428"/>
<dbReference type="InterPro" id="IPR000488">
    <property type="entry name" value="Death_dom"/>
</dbReference>
<dbReference type="Gene3D" id="1.10.510.10">
    <property type="entry name" value="Transferase(Phosphotransferase) domain 1"/>
    <property type="match status" value="1"/>
</dbReference>
<dbReference type="PROSITE" id="PS50011">
    <property type="entry name" value="PROTEIN_KINASE_DOM"/>
    <property type="match status" value="1"/>
</dbReference>
<dbReference type="RefSeq" id="XP_019506654.1">
    <property type="nucleotide sequence ID" value="XM_019651109.1"/>
</dbReference>
<evidence type="ECO:0000313" key="6">
    <source>
        <dbReference type="RefSeq" id="XP_019506654.1"/>
    </source>
</evidence>
<dbReference type="GO" id="GO:0070498">
    <property type="term" value="P:interleukin-1-mediated signaling pathway"/>
    <property type="evidence" value="ECO:0007669"/>
    <property type="project" value="TreeGrafter"/>
</dbReference>
<dbReference type="KEGG" id="hai:109387293"/>
<dbReference type="InterPro" id="IPR011009">
    <property type="entry name" value="Kinase-like_dom_sf"/>
</dbReference>
<dbReference type="OrthoDB" id="4062651at2759"/>
<dbReference type="Pfam" id="PF01847">
    <property type="entry name" value="VHL"/>
    <property type="match status" value="1"/>
</dbReference>
<comment type="similarity">
    <text evidence="1">Belongs to the protein kinase superfamily. TKL Ser/Thr protein kinase family. Pelle subfamily.</text>
</comment>
<comment type="similarity">
    <text evidence="2">Belongs to the VHL family.</text>
</comment>
<evidence type="ECO:0000256" key="2">
    <source>
        <dbReference type="ARBA" id="ARBA00010057"/>
    </source>
</evidence>
<evidence type="ECO:0000313" key="5">
    <source>
        <dbReference type="Proteomes" id="UP000694851"/>
    </source>
</evidence>
<dbReference type="SUPFAM" id="SSF56112">
    <property type="entry name" value="Protein kinase-like (PK-like)"/>
    <property type="match status" value="1"/>
</dbReference>
<dbReference type="SUPFAM" id="SSF49468">
    <property type="entry name" value="VHL"/>
    <property type="match status" value="1"/>
</dbReference>
<dbReference type="FunFam" id="3.30.200.20:FF:000412">
    <property type="entry name" value="interleukin-1 receptor-associated kinase-like 2"/>
    <property type="match status" value="1"/>
</dbReference>
<feature type="compositionally biased region" description="Polar residues" evidence="3">
    <location>
        <begin position="674"/>
        <end position="684"/>
    </location>
</feature>
<dbReference type="InterPro" id="IPR024053">
    <property type="entry name" value="VHL_beta_dom"/>
</dbReference>
<dbReference type="GeneID" id="109387293"/>
<dbReference type="Pfam" id="PF00069">
    <property type="entry name" value="Pkinase"/>
    <property type="match status" value="1"/>
</dbReference>
<dbReference type="PANTHER" id="PTHR24419">
    <property type="entry name" value="INTERLEUKIN-1 RECEPTOR-ASSOCIATED KINASE"/>
    <property type="match status" value="1"/>
</dbReference>
<dbReference type="GO" id="GO:0035556">
    <property type="term" value="P:intracellular signal transduction"/>
    <property type="evidence" value="ECO:0007669"/>
    <property type="project" value="TreeGrafter"/>
</dbReference>
<feature type="region of interest" description="Disordered" evidence="3">
    <location>
        <begin position="648"/>
        <end position="728"/>
    </location>
</feature>
<dbReference type="CDD" id="cd05468">
    <property type="entry name" value="pVHL"/>
    <property type="match status" value="1"/>
</dbReference>
<dbReference type="GO" id="GO:0005737">
    <property type="term" value="C:cytoplasm"/>
    <property type="evidence" value="ECO:0007669"/>
    <property type="project" value="TreeGrafter"/>
</dbReference>
<dbReference type="Proteomes" id="UP000694851">
    <property type="component" value="Unplaced"/>
</dbReference>
<dbReference type="PANTHER" id="PTHR24419:SF2">
    <property type="entry name" value="INTERLEUKIN-1 RECEPTOR-ASSOCIATED KINASE-LIKE 2"/>
    <property type="match status" value="1"/>
</dbReference>
<feature type="domain" description="Protein kinase" evidence="4">
    <location>
        <begin position="371"/>
        <end position="696"/>
    </location>
</feature>
<reference evidence="6" key="1">
    <citation type="submission" date="2025-08" db="UniProtKB">
        <authorList>
            <consortium name="RefSeq"/>
        </authorList>
    </citation>
    <scope>IDENTIFICATION</scope>
    <source>
        <tissue evidence="6">Muscle</tissue>
    </source>
</reference>
<feature type="compositionally biased region" description="Polar residues" evidence="3">
    <location>
        <begin position="326"/>
        <end position="344"/>
    </location>
</feature>
<dbReference type="GO" id="GO:0005524">
    <property type="term" value="F:ATP binding"/>
    <property type="evidence" value="ECO:0007669"/>
    <property type="project" value="InterPro"/>
</dbReference>